<dbReference type="OrthoDB" id="5986640at2759"/>
<dbReference type="Pfam" id="PF12012">
    <property type="entry name" value="DUF3504"/>
    <property type="match status" value="1"/>
</dbReference>
<evidence type="ECO:0000313" key="5">
    <source>
        <dbReference type="EMBL" id="CAB4013967.1"/>
    </source>
</evidence>
<feature type="domain" description="ZMYM2-like/QRICH1 C-terminal" evidence="4">
    <location>
        <begin position="13"/>
        <end position="72"/>
    </location>
</feature>
<evidence type="ECO:0000256" key="2">
    <source>
        <dbReference type="ARBA" id="ARBA00022553"/>
    </source>
</evidence>
<keyword evidence="3" id="KW-0832">Ubl conjugation</keyword>
<evidence type="ECO:0000259" key="4">
    <source>
        <dbReference type="Pfam" id="PF12012"/>
    </source>
</evidence>
<keyword evidence="6" id="KW-1185">Reference proteome</keyword>
<dbReference type="InterPro" id="IPR021893">
    <property type="entry name" value="ZMYM2-like_C"/>
</dbReference>
<evidence type="ECO:0000256" key="3">
    <source>
        <dbReference type="ARBA" id="ARBA00022843"/>
    </source>
</evidence>
<keyword evidence="1" id="KW-1017">Isopeptide bond</keyword>
<sequence>MKRRSQLPKMFATNDSTFPVAIFKAYLSHRPADLKNSGPFYLAVNHKPKTDVWYKMQKIGAKRIGENMKRIVRGTPVELAGKRLTNHSPRKTVVKAERVN</sequence>
<gene>
    <name evidence="5" type="ORF">PACLA_8A035560</name>
</gene>
<evidence type="ECO:0000313" key="6">
    <source>
        <dbReference type="Proteomes" id="UP001152795"/>
    </source>
</evidence>
<keyword evidence="2" id="KW-0597">Phosphoprotein</keyword>
<proteinExistence type="predicted"/>
<comment type="caution">
    <text evidence="5">The sequence shown here is derived from an EMBL/GenBank/DDBJ whole genome shotgun (WGS) entry which is preliminary data.</text>
</comment>
<evidence type="ECO:0000256" key="1">
    <source>
        <dbReference type="ARBA" id="ARBA00022499"/>
    </source>
</evidence>
<name>A0A6S7I9Q2_PARCT</name>
<dbReference type="EMBL" id="CACRXK020008096">
    <property type="protein sequence ID" value="CAB4013967.1"/>
    <property type="molecule type" value="Genomic_DNA"/>
</dbReference>
<protein>
    <recommendedName>
        <fullName evidence="4">ZMYM2-like/QRICH1 C-terminal domain-containing protein</fullName>
    </recommendedName>
</protein>
<accession>A0A6S7I9Q2</accession>
<dbReference type="AlphaFoldDB" id="A0A6S7I9Q2"/>
<organism evidence="5 6">
    <name type="scientific">Paramuricea clavata</name>
    <name type="common">Red gorgonian</name>
    <name type="synonym">Violescent sea-whip</name>
    <dbReference type="NCBI Taxonomy" id="317549"/>
    <lineage>
        <taxon>Eukaryota</taxon>
        <taxon>Metazoa</taxon>
        <taxon>Cnidaria</taxon>
        <taxon>Anthozoa</taxon>
        <taxon>Octocorallia</taxon>
        <taxon>Malacalcyonacea</taxon>
        <taxon>Plexauridae</taxon>
        <taxon>Paramuricea</taxon>
    </lineage>
</organism>
<reference evidence="5" key="1">
    <citation type="submission" date="2020-04" db="EMBL/GenBank/DDBJ databases">
        <authorList>
            <person name="Alioto T."/>
            <person name="Alioto T."/>
            <person name="Gomez Garrido J."/>
        </authorList>
    </citation>
    <scope>NUCLEOTIDE SEQUENCE</scope>
    <source>
        <strain evidence="5">A484AB</strain>
    </source>
</reference>
<dbReference type="Proteomes" id="UP001152795">
    <property type="component" value="Unassembled WGS sequence"/>
</dbReference>